<dbReference type="GO" id="GO:0099078">
    <property type="term" value="C:BORC complex"/>
    <property type="evidence" value="ECO:0007669"/>
    <property type="project" value="TreeGrafter"/>
</dbReference>
<dbReference type="PANTHER" id="PTHR13440:SF7">
    <property type="entry name" value="BLOC-1 RELATED COMPLEX SUBUNIT 6"/>
    <property type="match status" value="1"/>
</dbReference>
<dbReference type="PANTHER" id="PTHR13440">
    <property type="entry name" value="BLOC-1 RELATED COMPLEX SUBUNIT 6"/>
    <property type="match status" value="1"/>
</dbReference>
<name>A0A8J2LS23_9HEXA</name>
<reference evidence="2" key="1">
    <citation type="submission" date="2021-06" db="EMBL/GenBank/DDBJ databases">
        <authorList>
            <person name="Hodson N. C."/>
            <person name="Mongue J. A."/>
            <person name="Jaron S. K."/>
        </authorList>
    </citation>
    <scope>NUCLEOTIDE SEQUENCE</scope>
</reference>
<accession>A0A8J2LS23</accession>
<evidence type="ECO:0000313" key="2">
    <source>
        <dbReference type="EMBL" id="CAG7835627.1"/>
    </source>
</evidence>
<proteinExistence type="predicted"/>
<dbReference type="OrthoDB" id="21270at2759"/>
<gene>
    <name evidence="2" type="ORF">AFUS01_LOCUS44971</name>
</gene>
<dbReference type="InterPro" id="IPR019314">
    <property type="entry name" value="BORCS6"/>
</dbReference>
<comment type="caution">
    <text evidence="2">The sequence shown here is derived from an EMBL/GenBank/DDBJ whole genome shotgun (WGS) entry which is preliminary data.</text>
</comment>
<evidence type="ECO:0000313" key="3">
    <source>
        <dbReference type="Proteomes" id="UP000708208"/>
    </source>
</evidence>
<dbReference type="Pfam" id="PF10157">
    <property type="entry name" value="BORCS6"/>
    <property type="match status" value="1"/>
</dbReference>
<keyword evidence="3" id="KW-1185">Reference proteome</keyword>
<dbReference type="EMBL" id="CAJVCH010570696">
    <property type="protein sequence ID" value="CAG7835627.1"/>
    <property type="molecule type" value="Genomic_DNA"/>
</dbReference>
<dbReference type="AlphaFoldDB" id="A0A8J2LS23"/>
<protein>
    <recommendedName>
        <fullName evidence="1">BLOC-1-related complex subunit 6 C-terminal helix domain-containing protein</fullName>
    </recommendedName>
</protein>
<evidence type="ECO:0000259" key="1">
    <source>
        <dbReference type="Pfam" id="PF10157"/>
    </source>
</evidence>
<sequence length="242" mass="26871">MERSPTLEDNQMMTSSYHEISEVEKEGDAKSFTSLSTELSDLELSIPSARKLFDKARHWVGDLSLEGVVSQEGQQVTYVTQDLNEKIKLASPIRESAFSNFPVSNSDDLNIVINEIELEAKKLASSVDILTENLTGILHSLSSMTVDCVFTASDGVTQLCDTADASIKVMYQVMAKCEELNKSVAPIYKIHQQIKDTKRLLDKVESELSLSELALRLLGYKLPTTASYTLFNGLLAIQQLRT</sequence>
<dbReference type="GO" id="GO:0032418">
    <property type="term" value="P:lysosome localization"/>
    <property type="evidence" value="ECO:0007669"/>
    <property type="project" value="TreeGrafter"/>
</dbReference>
<feature type="domain" description="BLOC-1-related complex subunit 6 C-terminal helix" evidence="1">
    <location>
        <begin position="112"/>
        <end position="205"/>
    </location>
</feature>
<organism evidence="2 3">
    <name type="scientific">Allacma fusca</name>
    <dbReference type="NCBI Taxonomy" id="39272"/>
    <lineage>
        <taxon>Eukaryota</taxon>
        <taxon>Metazoa</taxon>
        <taxon>Ecdysozoa</taxon>
        <taxon>Arthropoda</taxon>
        <taxon>Hexapoda</taxon>
        <taxon>Collembola</taxon>
        <taxon>Symphypleona</taxon>
        <taxon>Sminthuridae</taxon>
        <taxon>Allacma</taxon>
    </lineage>
</organism>
<dbReference type="InterPro" id="IPR046465">
    <property type="entry name" value="BORCS6_C"/>
</dbReference>
<dbReference type="Proteomes" id="UP000708208">
    <property type="component" value="Unassembled WGS sequence"/>
</dbReference>